<dbReference type="InterPro" id="IPR012779">
    <property type="entry name" value="Peptidase_M1_pepN"/>
</dbReference>
<evidence type="ECO:0000259" key="14">
    <source>
        <dbReference type="Pfam" id="PF11940"/>
    </source>
</evidence>
<dbReference type="BioCyc" id="AURANTIMONAS:SI859A1_01064-MONOMER"/>
<name>Q1YEL1_AURMS</name>
<evidence type="ECO:0000256" key="2">
    <source>
        <dbReference type="ARBA" id="ARBA00001947"/>
    </source>
</evidence>
<dbReference type="PANTHER" id="PTHR46322:SF1">
    <property type="entry name" value="PUROMYCIN-SENSITIVE AMINOPEPTIDASE"/>
    <property type="match status" value="1"/>
</dbReference>
<dbReference type="MEROPS" id="M01.005"/>
<dbReference type="Gene3D" id="1.25.50.10">
    <property type="entry name" value="Peptidase M1, alanyl aminopeptidase, C-terminal domain"/>
    <property type="match status" value="1"/>
</dbReference>
<organism evidence="17 18">
    <name type="scientific">Aurantimonas manganoxydans (strain ATCC BAA-1229 / DSM 21871 / SI85-9A1)</name>
    <dbReference type="NCBI Taxonomy" id="287752"/>
    <lineage>
        <taxon>Bacteria</taxon>
        <taxon>Pseudomonadati</taxon>
        <taxon>Pseudomonadota</taxon>
        <taxon>Alphaproteobacteria</taxon>
        <taxon>Hyphomicrobiales</taxon>
        <taxon>Aurantimonadaceae</taxon>
        <taxon>Aurantimonas</taxon>
    </lineage>
</organism>
<dbReference type="Gene3D" id="2.60.40.1730">
    <property type="entry name" value="tricorn interacting facor f3 domain"/>
    <property type="match status" value="1"/>
</dbReference>
<dbReference type="InterPro" id="IPR024601">
    <property type="entry name" value="Peptidase_M1_pepN_C"/>
</dbReference>
<dbReference type="InterPro" id="IPR042097">
    <property type="entry name" value="Aminopeptidase_N-like_N_sf"/>
</dbReference>
<dbReference type="GO" id="GO:0016285">
    <property type="term" value="F:alanyl aminopeptidase activity"/>
    <property type="evidence" value="ECO:0007669"/>
    <property type="project" value="UniProtKB-EC"/>
</dbReference>
<keyword evidence="18" id="KW-1185">Reference proteome</keyword>
<dbReference type="PRINTS" id="PR00756">
    <property type="entry name" value="ALADIPTASE"/>
</dbReference>
<evidence type="ECO:0000259" key="15">
    <source>
        <dbReference type="Pfam" id="PF17432"/>
    </source>
</evidence>
<proteinExistence type="inferred from homology"/>
<keyword evidence="9" id="KW-0378">Hydrolase</keyword>
<keyword evidence="6 17" id="KW-0031">Aminopeptidase</keyword>
<dbReference type="InterPro" id="IPR027268">
    <property type="entry name" value="Peptidase_M4/M1_CTD_sf"/>
</dbReference>
<comment type="catalytic activity">
    <reaction evidence="1">
        <text>Release of an N-terminal amino acid, Xaa-|-Yaa- from a peptide, amide or arylamide. Xaa is preferably Ala, but may be most amino acids including Pro (slow action). When a terminal hydrophobic residue is followed by a prolyl residue, the two may be released as an intact Xaa-Pro dipeptide.</text>
        <dbReference type="EC" id="3.4.11.2"/>
    </reaction>
</comment>
<evidence type="ECO:0000256" key="7">
    <source>
        <dbReference type="ARBA" id="ARBA00022670"/>
    </source>
</evidence>
<dbReference type="InterPro" id="IPR014782">
    <property type="entry name" value="Peptidase_M1_dom"/>
</dbReference>
<evidence type="ECO:0000259" key="16">
    <source>
        <dbReference type="Pfam" id="PF17900"/>
    </source>
</evidence>
<dbReference type="CDD" id="cd09600">
    <property type="entry name" value="M1_APN"/>
    <property type="match status" value="1"/>
</dbReference>
<evidence type="ECO:0000256" key="9">
    <source>
        <dbReference type="ARBA" id="ARBA00022801"/>
    </source>
</evidence>
<evidence type="ECO:0000256" key="5">
    <source>
        <dbReference type="ARBA" id="ARBA00015611"/>
    </source>
</evidence>
<evidence type="ECO:0000256" key="12">
    <source>
        <dbReference type="NCBIfam" id="TIGR02414"/>
    </source>
</evidence>
<evidence type="ECO:0000256" key="11">
    <source>
        <dbReference type="ARBA" id="ARBA00023049"/>
    </source>
</evidence>
<keyword evidence="8" id="KW-0479">Metal-binding</keyword>
<feature type="domain" description="Peptidase M1 alanyl aminopeptidase C-terminal" evidence="15">
    <location>
        <begin position="559"/>
        <end position="882"/>
    </location>
</feature>
<dbReference type="Pfam" id="PF11940">
    <property type="entry name" value="DUF3458"/>
    <property type="match status" value="1"/>
</dbReference>
<dbReference type="EC" id="3.4.11.2" evidence="4 12"/>
<evidence type="ECO:0000313" key="17">
    <source>
        <dbReference type="EMBL" id="EAS48580.1"/>
    </source>
</evidence>
<dbReference type="InterPro" id="IPR035414">
    <property type="entry name" value="Peptidase_M1_pepN_Ig-like"/>
</dbReference>
<dbReference type="Proteomes" id="UP000000321">
    <property type="component" value="Unassembled WGS sequence"/>
</dbReference>
<dbReference type="Pfam" id="PF17900">
    <property type="entry name" value="Peptidase_M1_N"/>
    <property type="match status" value="1"/>
</dbReference>
<dbReference type="GO" id="GO:0008237">
    <property type="term" value="F:metallopeptidase activity"/>
    <property type="evidence" value="ECO:0007669"/>
    <property type="project" value="UniProtKB-UniRule"/>
</dbReference>
<dbReference type="Pfam" id="PF01433">
    <property type="entry name" value="Peptidase_M1"/>
    <property type="match status" value="1"/>
</dbReference>
<dbReference type="GO" id="GO:0006508">
    <property type="term" value="P:proteolysis"/>
    <property type="evidence" value="ECO:0007669"/>
    <property type="project" value="UniProtKB-UniRule"/>
</dbReference>
<dbReference type="Pfam" id="PF17432">
    <property type="entry name" value="DUF3458_C"/>
    <property type="match status" value="1"/>
</dbReference>
<dbReference type="InterPro" id="IPR037144">
    <property type="entry name" value="Peptidase_M1_pepN_C_sf"/>
</dbReference>
<feature type="domain" description="Peptidase M1 membrane alanine aminopeptidase" evidence="13">
    <location>
        <begin position="233"/>
        <end position="444"/>
    </location>
</feature>
<evidence type="ECO:0000259" key="13">
    <source>
        <dbReference type="Pfam" id="PF01433"/>
    </source>
</evidence>
<comment type="similarity">
    <text evidence="3">Belongs to the peptidase M1 family.</text>
</comment>
<dbReference type="Gene3D" id="1.10.390.10">
    <property type="entry name" value="Neutral Protease Domain 2"/>
    <property type="match status" value="1"/>
</dbReference>
<evidence type="ECO:0000256" key="8">
    <source>
        <dbReference type="ARBA" id="ARBA00022723"/>
    </source>
</evidence>
<dbReference type="InterPro" id="IPR045357">
    <property type="entry name" value="Aminopeptidase_N-like_N"/>
</dbReference>
<dbReference type="NCBIfam" id="TIGR02414">
    <property type="entry name" value="pepN_proteo"/>
    <property type="match status" value="1"/>
</dbReference>
<dbReference type="EMBL" id="AAPJ01000008">
    <property type="protein sequence ID" value="EAS48580.1"/>
    <property type="molecule type" value="Genomic_DNA"/>
</dbReference>
<dbReference type="SUPFAM" id="SSF63737">
    <property type="entry name" value="Leukotriene A4 hydrolase N-terminal domain"/>
    <property type="match status" value="1"/>
</dbReference>
<dbReference type="SUPFAM" id="SSF55486">
    <property type="entry name" value="Metalloproteases ('zincins'), catalytic domain"/>
    <property type="match status" value="1"/>
</dbReference>
<evidence type="ECO:0000256" key="4">
    <source>
        <dbReference type="ARBA" id="ARBA00012564"/>
    </source>
</evidence>
<evidence type="ECO:0000256" key="3">
    <source>
        <dbReference type="ARBA" id="ARBA00010136"/>
    </source>
</evidence>
<dbReference type="Gene3D" id="3.30.2010.30">
    <property type="match status" value="1"/>
</dbReference>
<protein>
    <recommendedName>
        <fullName evidence="5 12">Aminopeptidase N</fullName>
        <ecNumber evidence="4 12">3.4.11.2</ecNumber>
    </recommendedName>
</protein>
<dbReference type="HOGENOM" id="CLU_007993_2_0_5"/>
<comment type="cofactor">
    <cofactor evidence="2">
        <name>Zn(2+)</name>
        <dbReference type="ChEBI" id="CHEBI:29105"/>
    </cofactor>
</comment>
<keyword evidence="10" id="KW-0862">Zinc</keyword>
<evidence type="ECO:0000313" key="18">
    <source>
        <dbReference type="Proteomes" id="UP000000321"/>
    </source>
</evidence>
<dbReference type="Gene3D" id="2.60.40.1840">
    <property type="match status" value="1"/>
</dbReference>
<keyword evidence="7" id="KW-0645">Protease</keyword>
<accession>Q1YEL1</accession>
<evidence type="ECO:0000256" key="10">
    <source>
        <dbReference type="ARBA" id="ARBA00022833"/>
    </source>
</evidence>
<gene>
    <name evidence="17" type="ORF">SI859A1_01064</name>
</gene>
<dbReference type="InterPro" id="IPR001930">
    <property type="entry name" value="Peptidase_M1"/>
</dbReference>
<feature type="domain" description="Peptidase M1 alanyl aminopeptidase Ig-like fold" evidence="14">
    <location>
        <begin position="452"/>
        <end position="554"/>
    </location>
</feature>
<feature type="domain" description="Aminopeptidase N-like N-terminal" evidence="16">
    <location>
        <begin position="95"/>
        <end position="194"/>
    </location>
</feature>
<keyword evidence="11" id="KW-0482">Metalloprotease</keyword>
<evidence type="ECO:0000256" key="6">
    <source>
        <dbReference type="ARBA" id="ARBA00022438"/>
    </source>
</evidence>
<sequence>MLRIEDGQTIRLEDYRPTDFILHCVDMTVRLFEGRAEIDTRLVLERREGVAEDAPLVLDGDELTLTGLALDGAVLEADAYTATPDRLTIRQAPARDRFLLDIATRTVPEENTKLMGLYRSNGIWCTQCEAEGFRRITYFLDRPDVLAPYRVRIEADRTAAPVLLSNGNPTESGDLGDGRHYAVWDDPFNKPAYLFALVAGDLDSIREPFTTASGKPVELAVYTEKGRAGQAGYAMDALKRSMVWDERRFGREYDLDVFNIVAIADFNMGAMENKGLNVFNHKYVLLDPQTATDADYAGVETVIAHEYFHNWTGNRITCRDWFQLCLKEGLTVYRDQEFSADERSATVQRIGAVRRLKAHQFPEDQGPLQHPVRPTEYKEINNFYTATIYDKGAEIVRMLATILGEDGFRKGMDLYFERHDGDAATIEDYLACFEAATGVDLSHLAVWYNQAGTPTLSVHEDYDAGTDRLTVTLRQSLEPGAAGTRTDPVHIPIRFGLVGSNGQDKDAVPTQGPDVEGDVIHLTEAETTLVFENLGERPYLSILRDFSAPVNLDFAQSEADRLALARLDPNLFNRWSVLNDLIGEAMVRACRAGGKETASPLPAEIVDAVLATAADPALEPAFRAQALALPAEPDVARMLGRDVDPQIVHDVVDAARRAISTAGVQVFERLAAEMATVQAFSPDAESAGRRALANAALAYLTAATNDPAAAEAQYASASNMTDRLAALGILVHRFPDAPASQAALDDFYRRFETDELVLDKWFALQATVPRPATLETVIALTGHARFSMRNPNRVRAVIGTFAAGNQLAFHRPDGAGYRWVAERLVELDRLNPQIAARIATTFRSWRSFEPTRRGQAEATLRQLLETEHLSTDLGDILGRSLK</sequence>
<dbReference type="FunFam" id="3.30.2010.30:FF:000002">
    <property type="entry name" value="Putative aminopeptidase N"/>
    <property type="match status" value="1"/>
</dbReference>
<reference evidence="17 18" key="1">
    <citation type="journal article" date="2008" name="Appl. Environ. Microbiol.">
        <title>Genomic insights into Mn(II) oxidation by the marine alphaproteobacterium Aurantimonas sp. strain SI85-9A1.</title>
        <authorList>
            <person name="Dick G.J."/>
            <person name="Podell S."/>
            <person name="Johnson H.A."/>
            <person name="Rivera-Espinoza Y."/>
            <person name="Bernier-Latmani R."/>
            <person name="McCarthy J.K."/>
            <person name="Torpey J.W."/>
            <person name="Clement B.G."/>
            <person name="Gaasterland T."/>
            <person name="Tebo B.M."/>
        </authorList>
    </citation>
    <scope>NUCLEOTIDE SEQUENCE [LARGE SCALE GENOMIC DNA]</scope>
    <source>
        <strain evidence="17 18">SI85-9A1</strain>
    </source>
</reference>
<dbReference type="AlphaFoldDB" id="Q1YEL1"/>
<dbReference type="InterPro" id="IPR038438">
    <property type="entry name" value="PepN_Ig-like_sf"/>
</dbReference>
<dbReference type="GO" id="GO:0008270">
    <property type="term" value="F:zinc ion binding"/>
    <property type="evidence" value="ECO:0007669"/>
    <property type="project" value="InterPro"/>
</dbReference>
<dbReference type="PANTHER" id="PTHR46322">
    <property type="entry name" value="PUROMYCIN-SENSITIVE AMINOPEPTIDASE"/>
    <property type="match status" value="1"/>
</dbReference>
<evidence type="ECO:0000256" key="1">
    <source>
        <dbReference type="ARBA" id="ARBA00000098"/>
    </source>
</evidence>
<comment type="caution">
    <text evidence="17">The sequence shown here is derived from an EMBL/GenBank/DDBJ whole genome shotgun (WGS) entry which is preliminary data.</text>
</comment>